<evidence type="ECO:0000313" key="2">
    <source>
        <dbReference type="EMBL" id="TBL78267.1"/>
    </source>
</evidence>
<reference evidence="2 3" key="1">
    <citation type="submission" date="2019-02" db="EMBL/GenBank/DDBJ databases">
        <title>Paenibacillus sp. nov., isolated from surface-sterilized tissue of Thalictrum simplex L.</title>
        <authorList>
            <person name="Tuo L."/>
        </authorList>
    </citation>
    <scope>NUCLEOTIDE SEQUENCE [LARGE SCALE GENOMIC DNA]</scope>
    <source>
        <strain evidence="2 3">N2SHLJ1</strain>
    </source>
</reference>
<name>A0A4Q9DU91_9BACL</name>
<dbReference type="AlphaFoldDB" id="A0A4Q9DU91"/>
<proteinExistence type="predicted"/>
<sequence length="171" mass="19450">MYNQFQNNASQSTFGQAGSVNSQYRGYQAKYQPVGFVQSHYTNQKQANPQDFHTASYRGNQWGHDAQWRSDSQTPTNLQQQYTQTAQNNQSNQNFGTGTSYQSSYSSYQQSPQSFHTANYRGNQWGHDAYLRSDSQAPTQSYQAQTAQTQQYGAGINSFMPSSYGFNSRQF</sequence>
<feature type="compositionally biased region" description="Low complexity" evidence="1">
    <location>
        <begin position="76"/>
        <end position="107"/>
    </location>
</feature>
<protein>
    <submittedName>
        <fullName evidence="2">Uncharacterized protein</fullName>
    </submittedName>
</protein>
<dbReference type="RefSeq" id="WP_131014250.1">
    <property type="nucleotide sequence ID" value="NZ_SIRE01000010.1"/>
</dbReference>
<comment type="caution">
    <text evidence="2">The sequence shown here is derived from an EMBL/GenBank/DDBJ whole genome shotgun (WGS) entry which is preliminary data.</text>
</comment>
<evidence type="ECO:0000313" key="3">
    <source>
        <dbReference type="Proteomes" id="UP000293142"/>
    </source>
</evidence>
<dbReference type="Proteomes" id="UP000293142">
    <property type="component" value="Unassembled WGS sequence"/>
</dbReference>
<feature type="region of interest" description="Disordered" evidence="1">
    <location>
        <begin position="64"/>
        <end position="107"/>
    </location>
</feature>
<evidence type="ECO:0000256" key="1">
    <source>
        <dbReference type="SAM" id="MobiDB-lite"/>
    </source>
</evidence>
<organism evidence="2 3">
    <name type="scientific">Paenibacillus thalictri</name>
    <dbReference type="NCBI Taxonomy" id="2527873"/>
    <lineage>
        <taxon>Bacteria</taxon>
        <taxon>Bacillati</taxon>
        <taxon>Bacillota</taxon>
        <taxon>Bacilli</taxon>
        <taxon>Bacillales</taxon>
        <taxon>Paenibacillaceae</taxon>
        <taxon>Paenibacillus</taxon>
    </lineage>
</organism>
<dbReference type="OrthoDB" id="2619143at2"/>
<gene>
    <name evidence="2" type="ORF">EYB31_15480</name>
</gene>
<accession>A0A4Q9DU91</accession>
<dbReference type="EMBL" id="SIRE01000010">
    <property type="protein sequence ID" value="TBL78267.1"/>
    <property type="molecule type" value="Genomic_DNA"/>
</dbReference>
<keyword evidence="3" id="KW-1185">Reference proteome</keyword>